<protein>
    <recommendedName>
        <fullName evidence="4">VanZ-like domain-containing protein</fullName>
    </recommendedName>
</protein>
<evidence type="ECO:0000256" key="1">
    <source>
        <dbReference type="SAM" id="Phobius"/>
    </source>
</evidence>
<feature type="transmembrane region" description="Helical" evidence="1">
    <location>
        <begin position="91"/>
        <end position="109"/>
    </location>
</feature>
<dbReference type="InterPro" id="IPR017015">
    <property type="entry name" value="UCP033367_VanZ"/>
</dbReference>
<keyword evidence="1" id="KW-1133">Transmembrane helix</keyword>
<feature type="transmembrane region" description="Helical" evidence="1">
    <location>
        <begin position="62"/>
        <end position="79"/>
    </location>
</feature>
<dbReference type="PIRSF" id="PIRSF033367">
    <property type="entry name" value="UCP033367_VanZ"/>
    <property type="match status" value="1"/>
</dbReference>
<dbReference type="AlphaFoldDB" id="A0A1E3V531"/>
<gene>
    <name evidence="2" type="ORF">A8M32_25135</name>
</gene>
<dbReference type="Proteomes" id="UP000094342">
    <property type="component" value="Unassembled WGS sequence"/>
</dbReference>
<proteinExistence type="predicted"/>
<comment type="caution">
    <text evidence="2">The sequence shown here is derived from an EMBL/GenBank/DDBJ whole genome shotgun (WGS) entry which is preliminary data.</text>
</comment>
<keyword evidence="1" id="KW-0472">Membrane</keyword>
<evidence type="ECO:0000313" key="2">
    <source>
        <dbReference type="EMBL" id="ODR88752.1"/>
    </source>
</evidence>
<sequence>MMNFRRAVSLVAWLLLAVVVYSTLSPVGMRPHIGNWVQFERFSAYGALGLSFAMAYPKRRGLVLTVLLAGAAGLELLQMVLPDRHARFGDLAVKMAGTACGVCVAWLSVRYAQRFRLADSGAVRKANPDGS</sequence>
<accession>A0A1E3V531</accession>
<reference evidence="3" key="1">
    <citation type="submission" date="2016-05" db="EMBL/GenBank/DDBJ databases">
        <authorList>
            <person name="Li Y."/>
        </authorList>
    </citation>
    <scope>NUCLEOTIDE SEQUENCE [LARGE SCALE GENOMIC DNA]</scope>
    <source>
        <strain evidence="3">YIC4027</strain>
    </source>
</reference>
<evidence type="ECO:0000313" key="3">
    <source>
        <dbReference type="Proteomes" id="UP000094342"/>
    </source>
</evidence>
<dbReference type="PANTHER" id="PTHR28008:SF1">
    <property type="entry name" value="DOMAIN PROTEIN, PUTATIVE (AFU_ORTHOLOGUE AFUA_3G10980)-RELATED"/>
    <property type="match status" value="1"/>
</dbReference>
<dbReference type="EMBL" id="LYBW01000064">
    <property type="protein sequence ID" value="ODR88752.1"/>
    <property type="molecule type" value="Genomic_DNA"/>
</dbReference>
<dbReference type="STRING" id="1752398.A8M32_25135"/>
<feature type="transmembrane region" description="Helical" evidence="1">
    <location>
        <begin position="38"/>
        <end position="55"/>
    </location>
</feature>
<evidence type="ECO:0008006" key="4">
    <source>
        <dbReference type="Google" id="ProtNLM"/>
    </source>
</evidence>
<keyword evidence="3" id="KW-1185">Reference proteome</keyword>
<name>A0A1E3V531_9HYPH</name>
<dbReference type="PANTHER" id="PTHR28008">
    <property type="entry name" value="DOMAIN PROTEIN, PUTATIVE (AFU_ORTHOLOGUE AFUA_3G10980)-RELATED"/>
    <property type="match status" value="1"/>
</dbReference>
<organism evidence="2 3">
    <name type="scientific">Sinorhizobium alkalisoli</name>
    <dbReference type="NCBI Taxonomy" id="1752398"/>
    <lineage>
        <taxon>Bacteria</taxon>
        <taxon>Pseudomonadati</taxon>
        <taxon>Pseudomonadota</taxon>
        <taxon>Alphaproteobacteria</taxon>
        <taxon>Hyphomicrobiales</taxon>
        <taxon>Rhizobiaceae</taxon>
        <taxon>Sinorhizobium/Ensifer group</taxon>
        <taxon>Sinorhizobium</taxon>
    </lineage>
</organism>
<keyword evidence="1" id="KW-0812">Transmembrane</keyword>